<dbReference type="Pfam" id="PF11116">
    <property type="entry name" value="DUF2624"/>
    <property type="match status" value="1"/>
</dbReference>
<comment type="caution">
    <text evidence="1">The sequence shown here is derived from an EMBL/GenBank/DDBJ whole genome shotgun (WGS) entry which is preliminary data.</text>
</comment>
<evidence type="ECO:0000313" key="2">
    <source>
        <dbReference type="Proteomes" id="UP000823485"/>
    </source>
</evidence>
<dbReference type="InterPro" id="IPR020277">
    <property type="entry name" value="DUF2624"/>
</dbReference>
<gene>
    <name evidence="1" type="ORF">JOC94_003299</name>
</gene>
<proteinExistence type="predicted"/>
<sequence>MNLLKNMVNFKVNMITGNELLKYANQFNIQLSKTEAEKIATYLRGKNFDIFDERIRTKIIREVAKITGPKTAKEINKLMVQFTAG</sequence>
<accession>A0ABS2R9J2</accession>
<dbReference type="RefSeq" id="WP_077110697.1">
    <property type="nucleotide sequence ID" value="NZ_JAFBFH010000025.1"/>
</dbReference>
<name>A0ABS2R9J2_9BACI</name>
<keyword evidence="2" id="KW-1185">Reference proteome</keyword>
<organism evidence="1 2">
    <name type="scientific">Siminovitchia thermophila</name>
    <dbReference type="NCBI Taxonomy" id="1245522"/>
    <lineage>
        <taxon>Bacteria</taxon>
        <taxon>Bacillati</taxon>
        <taxon>Bacillota</taxon>
        <taxon>Bacilli</taxon>
        <taxon>Bacillales</taxon>
        <taxon>Bacillaceae</taxon>
        <taxon>Siminovitchia</taxon>
    </lineage>
</organism>
<reference evidence="1 2" key="1">
    <citation type="submission" date="2021-01" db="EMBL/GenBank/DDBJ databases">
        <title>Genomic Encyclopedia of Type Strains, Phase IV (KMG-IV): sequencing the most valuable type-strain genomes for metagenomic binning, comparative biology and taxonomic classification.</title>
        <authorList>
            <person name="Goeker M."/>
        </authorList>
    </citation>
    <scope>NUCLEOTIDE SEQUENCE [LARGE SCALE GENOMIC DNA]</scope>
    <source>
        <strain evidence="1 2">DSM 105453</strain>
    </source>
</reference>
<protein>
    <submittedName>
        <fullName evidence="1">Wobble nucleotide-excising tRNase</fullName>
    </submittedName>
</protein>
<dbReference type="Proteomes" id="UP000823485">
    <property type="component" value="Unassembled WGS sequence"/>
</dbReference>
<evidence type="ECO:0000313" key="1">
    <source>
        <dbReference type="EMBL" id="MBM7716279.1"/>
    </source>
</evidence>
<dbReference type="EMBL" id="JAFBFH010000025">
    <property type="protein sequence ID" value="MBM7716279.1"/>
    <property type="molecule type" value="Genomic_DNA"/>
</dbReference>